<evidence type="ECO:0000313" key="6">
    <source>
        <dbReference type="Proteomes" id="UP000002009"/>
    </source>
</evidence>
<dbReference type="Proteomes" id="UP000002009">
    <property type="component" value="Chromosome 8"/>
</dbReference>
<gene>
    <name evidence="5" type="ORF">MICPUN_105905</name>
</gene>
<feature type="repeat" description="Filamin" evidence="1">
    <location>
        <begin position="318"/>
        <end position="427"/>
    </location>
</feature>
<dbReference type="Pfam" id="PF00610">
    <property type="entry name" value="DEP"/>
    <property type="match status" value="1"/>
</dbReference>
<dbReference type="STRING" id="296587.C1FFC1"/>
<dbReference type="InterPro" id="IPR013897">
    <property type="entry name" value="Duc1"/>
</dbReference>
<dbReference type="PANTHER" id="PTHR34826">
    <property type="entry name" value="UPF0590 PROTEIN C409.17C"/>
    <property type="match status" value="1"/>
</dbReference>
<reference evidence="5 6" key="1">
    <citation type="journal article" date="2009" name="Science">
        <title>Green evolution and dynamic adaptations revealed by genomes of the marine picoeukaryotes Micromonas.</title>
        <authorList>
            <person name="Worden A.Z."/>
            <person name="Lee J.H."/>
            <person name="Mock T."/>
            <person name="Rouze P."/>
            <person name="Simmons M.P."/>
            <person name="Aerts A.L."/>
            <person name="Allen A.E."/>
            <person name="Cuvelier M.L."/>
            <person name="Derelle E."/>
            <person name="Everett M.V."/>
            <person name="Foulon E."/>
            <person name="Grimwood J."/>
            <person name="Gundlach H."/>
            <person name="Henrissat B."/>
            <person name="Napoli C."/>
            <person name="McDonald S.M."/>
            <person name="Parker M.S."/>
            <person name="Rombauts S."/>
            <person name="Salamov A."/>
            <person name="Von Dassow P."/>
            <person name="Badger J.H."/>
            <person name="Coutinho P.M."/>
            <person name="Demir E."/>
            <person name="Dubchak I."/>
            <person name="Gentemann C."/>
            <person name="Eikrem W."/>
            <person name="Gready J.E."/>
            <person name="John U."/>
            <person name="Lanier W."/>
            <person name="Lindquist E.A."/>
            <person name="Lucas S."/>
            <person name="Mayer K.F."/>
            <person name="Moreau H."/>
            <person name="Not F."/>
            <person name="Otillar R."/>
            <person name="Panaud O."/>
            <person name="Pangilinan J."/>
            <person name="Paulsen I."/>
            <person name="Piegu B."/>
            <person name="Poliakov A."/>
            <person name="Robbens S."/>
            <person name="Schmutz J."/>
            <person name="Toulza E."/>
            <person name="Wyss T."/>
            <person name="Zelensky A."/>
            <person name="Zhou K."/>
            <person name="Armbrust E.V."/>
            <person name="Bhattacharya D."/>
            <person name="Goodenough U.W."/>
            <person name="Van de Peer Y."/>
            <person name="Grigoriev I.V."/>
        </authorList>
    </citation>
    <scope>NUCLEOTIDE SEQUENCE [LARGE SCALE GENOMIC DNA]</scope>
    <source>
        <strain evidence="6">RCC299 / NOUM17</strain>
    </source>
</reference>
<dbReference type="Gene3D" id="1.10.10.10">
    <property type="entry name" value="Winged helix-like DNA-binding domain superfamily/Winged helix DNA-binding domain"/>
    <property type="match status" value="1"/>
</dbReference>
<dbReference type="GO" id="GO:0035556">
    <property type="term" value="P:intracellular signal transduction"/>
    <property type="evidence" value="ECO:0007669"/>
    <property type="project" value="InterPro"/>
</dbReference>
<feature type="compositionally biased region" description="Basic and acidic residues" evidence="2">
    <location>
        <begin position="772"/>
        <end position="790"/>
    </location>
</feature>
<dbReference type="InterPro" id="IPR036388">
    <property type="entry name" value="WH-like_DNA-bd_sf"/>
</dbReference>
<dbReference type="PROSITE" id="PS50186">
    <property type="entry name" value="DEP"/>
    <property type="match status" value="1"/>
</dbReference>
<accession>C1FFC1</accession>
<dbReference type="EMBL" id="CP001575">
    <property type="protein sequence ID" value="ACO69344.1"/>
    <property type="molecule type" value="Genomic_DNA"/>
</dbReference>
<keyword evidence="3" id="KW-1133">Transmembrane helix</keyword>
<proteinExistence type="predicted"/>
<evidence type="ECO:0000313" key="5">
    <source>
        <dbReference type="EMBL" id="ACO69344.1"/>
    </source>
</evidence>
<evidence type="ECO:0000256" key="1">
    <source>
        <dbReference type="PROSITE-ProRule" id="PRU00087"/>
    </source>
</evidence>
<dbReference type="PROSITE" id="PS50194">
    <property type="entry name" value="FILAMIN_REPEAT"/>
    <property type="match status" value="1"/>
</dbReference>
<feature type="region of interest" description="Disordered" evidence="2">
    <location>
        <begin position="1"/>
        <end position="31"/>
    </location>
</feature>
<feature type="region of interest" description="Disordered" evidence="2">
    <location>
        <begin position="437"/>
        <end position="473"/>
    </location>
</feature>
<feature type="transmembrane region" description="Helical" evidence="3">
    <location>
        <begin position="226"/>
        <end position="247"/>
    </location>
</feature>
<organism evidence="5 6">
    <name type="scientific">Micromonas commoda (strain RCC299 / NOUM17 / CCMP2709)</name>
    <name type="common">Picoplanktonic green alga</name>
    <dbReference type="NCBI Taxonomy" id="296587"/>
    <lineage>
        <taxon>Eukaryota</taxon>
        <taxon>Viridiplantae</taxon>
        <taxon>Chlorophyta</taxon>
        <taxon>Mamiellophyceae</taxon>
        <taxon>Mamiellales</taxon>
        <taxon>Mamiellaceae</taxon>
        <taxon>Micromonas</taxon>
    </lineage>
</organism>
<keyword evidence="3" id="KW-0812">Transmembrane</keyword>
<feature type="transmembrane region" description="Helical" evidence="3">
    <location>
        <begin position="195"/>
        <end position="214"/>
    </location>
</feature>
<feature type="compositionally biased region" description="Basic and acidic residues" evidence="2">
    <location>
        <begin position="448"/>
        <end position="462"/>
    </location>
</feature>
<dbReference type="InterPro" id="IPR017868">
    <property type="entry name" value="Filamin/ABP280_repeat-like"/>
</dbReference>
<dbReference type="eggNOG" id="ENOG502SAPD">
    <property type="taxonomic scope" value="Eukaryota"/>
</dbReference>
<dbReference type="GeneID" id="8245437"/>
<dbReference type="OrthoDB" id="42898at2759"/>
<dbReference type="RefSeq" id="XP_002508086.1">
    <property type="nucleotide sequence ID" value="XM_002508040.1"/>
</dbReference>
<dbReference type="Pfam" id="PF08588">
    <property type="entry name" value="Duc1"/>
    <property type="match status" value="1"/>
</dbReference>
<keyword evidence="3" id="KW-0472">Membrane</keyword>
<dbReference type="SUPFAM" id="SSF46785">
    <property type="entry name" value="Winged helix' DNA-binding domain"/>
    <property type="match status" value="1"/>
</dbReference>
<dbReference type="InterPro" id="IPR000591">
    <property type="entry name" value="DEP_dom"/>
</dbReference>
<dbReference type="PANTHER" id="PTHR34826:SF2">
    <property type="entry name" value="UPF0590 PROTEIN C409.17C"/>
    <property type="match status" value="1"/>
</dbReference>
<feature type="region of interest" description="Disordered" evidence="2">
    <location>
        <begin position="763"/>
        <end position="815"/>
    </location>
</feature>
<sequence length="815" mass="87968">MNAARASVGSLPELAHSLGAESEESDDDGDAGEEIASLLHQGEQSEQMRLFDLAVRMSGEVDVRDHKRNLKKHKACFTGRVAVQWMLTNGVARTVDDAVATGQKLSDAGLVKPVAAGRAFLNRSFLYRFGDGMDRYVQAARWCLSQEMGKIRGEVKDVCAVVDRHTAATRAISAEHAAAMERVELVMFEMRTQLAWTRAAVFMLAVACLFLTFVCVPASEDDVKEGGLSGLFSGLFQGLFRGSSAAARLHAILPRATHALVTLVASALSFSAGVFVVDRKSFDAVLYTADHRYFLDGTGTDASDDDEPDSDDDESVGGSIGDPDRGFLAGPGSSRGVAGLRRRLRRRGSAQNLRIDVDATEPSGGTGSRRAEVAGVAAGRVSDGTYADKYVPLGPGLRSLSQRGGFRDVDSPRGTSHAPGTPTRRLVRLTSFGRFFGMSPRAPGSRSGRGEEGLDGGVRPEDQALPPPAASSAVFGDVGSKPVGLRLSPEYPRQWIPSGPSRPSDGVSLPAQVPFEFETELFKGKAVIYLRGLSNTPERVFKGKARAIQFSVQGRFKREVAMDDLHFGLSLARPLRNLPTRWLLNLCTRVVQSLGAQYSMDLSDPTADRPYMLAPIILAAQTVSCAAPGREPDLTLAPIEENARLTFLGHSGKGVGANERRRKIAKIIRDAKHARRKAGVGDVNPGELTRDGRVPSFDVDSTWTFSFWQSQIDVSKYSVDLGVGKFDLVPIMDGQPIALLCQTSDASRVGFRFEVWHERLLQRAHSHQSPDNVERRPPRDADEDSSRGDGDATQTAGRGEAPEEAPEEAAARPAS</sequence>
<dbReference type="AlphaFoldDB" id="C1FFC1"/>
<dbReference type="SMART" id="SM00049">
    <property type="entry name" value="DEP"/>
    <property type="match status" value="1"/>
</dbReference>
<feature type="transmembrane region" description="Helical" evidence="3">
    <location>
        <begin position="259"/>
        <end position="277"/>
    </location>
</feature>
<protein>
    <recommendedName>
        <fullName evidence="4">DEP domain-containing protein</fullName>
    </recommendedName>
</protein>
<evidence type="ECO:0000259" key="4">
    <source>
        <dbReference type="PROSITE" id="PS50186"/>
    </source>
</evidence>
<feature type="region of interest" description="Disordered" evidence="2">
    <location>
        <begin position="298"/>
        <end position="372"/>
    </location>
</feature>
<name>C1FFC1_MICCC</name>
<dbReference type="KEGG" id="mis:MICPUN_105905"/>
<dbReference type="InParanoid" id="C1FFC1"/>
<evidence type="ECO:0000256" key="2">
    <source>
        <dbReference type="SAM" id="MobiDB-lite"/>
    </source>
</evidence>
<keyword evidence="6" id="KW-1185">Reference proteome</keyword>
<dbReference type="InterPro" id="IPR036390">
    <property type="entry name" value="WH_DNA-bd_sf"/>
</dbReference>
<feature type="region of interest" description="Disordered" evidence="2">
    <location>
        <begin position="397"/>
        <end position="424"/>
    </location>
</feature>
<feature type="compositionally biased region" description="Acidic residues" evidence="2">
    <location>
        <begin position="302"/>
        <end position="315"/>
    </location>
</feature>
<dbReference type="OMA" id="WQSQINF"/>
<evidence type="ECO:0000256" key="3">
    <source>
        <dbReference type="SAM" id="Phobius"/>
    </source>
</evidence>
<dbReference type="CDD" id="cd04371">
    <property type="entry name" value="DEP"/>
    <property type="match status" value="1"/>
</dbReference>
<feature type="compositionally biased region" description="Acidic residues" evidence="2">
    <location>
        <begin position="21"/>
        <end position="31"/>
    </location>
</feature>
<feature type="domain" description="DEP" evidence="4">
    <location>
        <begin position="57"/>
        <end position="131"/>
    </location>
</feature>